<accession>A0A0F9DR15</accession>
<proteinExistence type="predicted"/>
<evidence type="ECO:0000313" key="1">
    <source>
        <dbReference type="EMBL" id="KKL64164.1"/>
    </source>
</evidence>
<name>A0A0F9DR15_9ZZZZ</name>
<gene>
    <name evidence="1" type="ORF">LCGC14_2167740</name>
</gene>
<reference evidence="1" key="1">
    <citation type="journal article" date="2015" name="Nature">
        <title>Complex archaea that bridge the gap between prokaryotes and eukaryotes.</title>
        <authorList>
            <person name="Spang A."/>
            <person name="Saw J.H."/>
            <person name="Jorgensen S.L."/>
            <person name="Zaremba-Niedzwiedzka K."/>
            <person name="Martijn J."/>
            <person name="Lind A.E."/>
            <person name="van Eijk R."/>
            <person name="Schleper C."/>
            <person name="Guy L."/>
            <person name="Ettema T.J."/>
        </authorList>
    </citation>
    <scope>NUCLEOTIDE SEQUENCE</scope>
</reference>
<protein>
    <submittedName>
        <fullName evidence="1">Uncharacterized protein</fullName>
    </submittedName>
</protein>
<organism evidence="1">
    <name type="scientific">marine sediment metagenome</name>
    <dbReference type="NCBI Taxonomy" id="412755"/>
    <lineage>
        <taxon>unclassified sequences</taxon>
        <taxon>metagenomes</taxon>
        <taxon>ecological metagenomes</taxon>
    </lineage>
</organism>
<dbReference type="EMBL" id="LAZR01027929">
    <property type="protein sequence ID" value="KKL64164.1"/>
    <property type="molecule type" value="Genomic_DNA"/>
</dbReference>
<sequence length="62" mass="6760">MKIAFKALIKQVSIKSLVSGDKVAEVKLQLQGDNVSDDILNTINSLQDPTEAAMVVIMDEDK</sequence>
<comment type="caution">
    <text evidence="1">The sequence shown here is derived from an EMBL/GenBank/DDBJ whole genome shotgun (WGS) entry which is preliminary data.</text>
</comment>
<dbReference type="AlphaFoldDB" id="A0A0F9DR15"/>